<dbReference type="AlphaFoldDB" id="A0A1R3KIQ4"/>
<feature type="compositionally biased region" description="Basic and acidic residues" evidence="1">
    <location>
        <begin position="1"/>
        <end position="16"/>
    </location>
</feature>
<organism evidence="2 3">
    <name type="scientific">Corchorus capsularis</name>
    <name type="common">Jute</name>
    <dbReference type="NCBI Taxonomy" id="210143"/>
    <lineage>
        <taxon>Eukaryota</taxon>
        <taxon>Viridiplantae</taxon>
        <taxon>Streptophyta</taxon>
        <taxon>Embryophyta</taxon>
        <taxon>Tracheophyta</taxon>
        <taxon>Spermatophyta</taxon>
        <taxon>Magnoliopsida</taxon>
        <taxon>eudicotyledons</taxon>
        <taxon>Gunneridae</taxon>
        <taxon>Pentapetalae</taxon>
        <taxon>rosids</taxon>
        <taxon>malvids</taxon>
        <taxon>Malvales</taxon>
        <taxon>Malvaceae</taxon>
        <taxon>Grewioideae</taxon>
        <taxon>Apeibeae</taxon>
        <taxon>Corchorus</taxon>
    </lineage>
</organism>
<evidence type="ECO:0000313" key="3">
    <source>
        <dbReference type="Proteomes" id="UP000188268"/>
    </source>
</evidence>
<dbReference type="EMBL" id="AWWV01004721">
    <property type="protein sequence ID" value="OMP06983.1"/>
    <property type="molecule type" value="Genomic_DNA"/>
</dbReference>
<name>A0A1R3KIQ4_COCAP</name>
<protein>
    <submittedName>
        <fullName evidence="2">Uncharacterized protein</fullName>
    </submittedName>
</protein>
<dbReference type="Proteomes" id="UP000188268">
    <property type="component" value="Unassembled WGS sequence"/>
</dbReference>
<evidence type="ECO:0000313" key="2">
    <source>
        <dbReference type="EMBL" id="OMP06983.1"/>
    </source>
</evidence>
<accession>A0A1R3KIQ4</accession>
<feature type="region of interest" description="Disordered" evidence="1">
    <location>
        <begin position="1"/>
        <end position="30"/>
    </location>
</feature>
<reference evidence="2 3" key="1">
    <citation type="submission" date="2013-09" db="EMBL/GenBank/DDBJ databases">
        <title>Corchorus capsularis genome sequencing.</title>
        <authorList>
            <person name="Alam M."/>
            <person name="Haque M.S."/>
            <person name="Islam M.S."/>
            <person name="Emdad E.M."/>
            <person name="Islam M.M."/>
            <person name="Ahmed B."/>
            <person name="Halim A."/>
            <person name="Hossen Q.M.M."/>
            <person name="Hossain M.Z."/>
            <person name="Ahmed R."/>
            <person name="Khan M.M."/>
            <person name="Islam R."/>
            <person name="Rashid M.M."/>
            <person name="Khan S.A."/>
            <person name="Rahman M.S."/>
            <person name="Alam M."/>
        </authorList>
    </citation>
    <scope>NUCLEOTIDE SEQUENCE [LARGE SCALE GENOMIC DNA]</scope>
    <source>
        <strain evidence="3">cv. CVL-1</strain>
        <tissue evidence="2">Whole seedling</tissue>
    </source>
</reference>
<proteinExistence type="predicted"/>
<comment type="caution">
    <text evidence="2">The sequence shown here is derived from an EMBL/GenBank/DDBJ whole genome shotgun (WGS) entry which is preliminary data.</text>
</comment>
<keyword evidence="3" id="KW-1185">Reference proteome</keyword>
<evidence type="ECO:0000256" key="1">
    <source>
        <dbReference type="SAM" id="MobiDB-lite"/>
    </source>
</evidence>
<dbReference type="Gramene" id="OMP06983">
    <property type="protein sequence ID" value="OMP06983"/>
    <property type="gene ID" value="CCACVL1_01403"/>
</dbReference>
<gene>
    <name evidence="2" type="ORF">CCACVL1_01403</name>
</gene>
<sequence>MTSRERAPRKEERDPTPSENYTVSEPLILE</sequence>